<dbReference type="Gene3D" id="3.20.20.370">
    <property type="entry name" value="Glycoside hydrolase/deacetylase"/>
    <property type="match status" value="1"/>
</dbReference>
<dbReference type="CDD" id="cd10959">
    <property type="entry name" value="CE4_NodB_like_3"/>
    <property type="match status" value="1"/>
</dbReference>
<comment type="caution">
    <text evidence="2">The sequence shown here is derived from an EMBL/GenBank/DDBJ whole genome shotgun (WGS) entry which is preliminary data.</text>
</comment>
<accession>A0A0D8FX76</accession>
<feature type="domain" description="NodB homology" evidence="1">
    <location>
        <begin position="44"/>
        <end position="230"/>
    </location>
</feature>
<evidence type="ECO:0000259" key="1">
    <source>
        <dbReference type="PROSITE" id="PS51677"/>
    </source>
</evidence>
<dbReference type="EMBL" id="JXUW01000010">
    <property type="protein sequence ID" value="KJE76872.1"/>
    <property type="molecule type" value="Genomic_DNA"/>
</dbReference>
<sequence length="237" mass="26327">MKTTTAAAAAVGAKLTIHIGSFLTHTWILAPISAPWLLGFGHPQSVALTFDDGPDPISTPLILDILDLNQVKATFFVLGEMVDRQPELTREIIERGHELGTHGYWHKNHLWRSARSIRYDLARAIESIETATGTRPTWYRPPYGIITRADLVAAHAEGLRLILWGTWGRDWRRQASSVSVMADIRSRFRPGVTILLHDSDCTSYPGSFQATLAALPQLVDLVNSQQLRFATLSNHGV</sequence>
<dbReference type="PROSITE" id="PS51677">
    <property type="entry name" value="NODB"/>
    <property type="match status" value="1"/>
</dbReference>
<protein>
    <submittedName>
        <fullName evidence="2">Peptidoglycan-N-acetylglucosamine deacetylase</fullName>
        <ecNumber evidence="2">3.5.1.104</ecNumber>
    </submittedName>
</protein>
<dbReference type="RefSeq" id="WP_052565875.1">
    <property type="nucleotide sequence ID" value="NZ_JQKF01000019.1"/>
</dbReference>
<gene>
    <name evidence="2" type="primary">pgdA</name>
    <name evidence="2" type="ORF">FEAC_13740</name>
</gene>
<reference evidence="2 3" key="1">
    <citation type="submission" date="2015-01" db="EMBL/GenBank/DDBJ databases">
        <title>Draft genome of the acidophilic iron oxidizer Ferrimicrobium acidiphilum strain T23.</title>
        <authorList>
            <person name="Poehlein A."/>
            <person name="Eisen S."/>
            <person name="Schloemann M."/>
            <person name="Johnson B.D."/>
            <person name="Daniel R."/>
            <person name="Muehling M."/>
        </authorList>
    </citation>
    <scope>NUCLEOTIDE SEQUENCE [LARGE SCALE GENOMIC DNA]</scope>
    <source>
        <strain evidence="2 3">T23</strain>
    </source>
</reference>
<keyword evidence="3" id="KW-1185">Reference proteome</keyword>
<name>A0A0D8FX76_9ACTN</name>
<dbReference type="SUPFAM" id="SSF88713">
    <property type="entry name" value="Glycoside hydrolase/deacetylase"/>
    <property type="match status" value="1"/>
</dbReference>
<keyword evidence="2" id="KW-0378">Hydrolase</keyword>
<dbReference type="OrthoDB" id="9763050at2"/>
<dbReference type="Pfam" id="PF01522">
    <property type="entry name" value="Polysacc_deac_1"/>
    <property type="match status" value="1"/>
</dbReference>
<dbReference type="GO" id="GO:0016810">
    <property type="term" value="F:hydrolase activity, acting on carbon-nitrogen (but not peptide) bonds"/>
    <property type="evidence" value="ECO:0007669"/>
    <property type="project" value="InterPro"/>
</dbReference>
<dbReference type="Proteomes" id="UP000032336">
    <property type="component" value="Unassembled WGS sequence"/>
</dbReference>
<dbReference type="GO" id="GO:0005975">
    <property type="term" value="P:carbohydrate metabolic process"/>
    <property type="evidence" value="ECO:0007669"/>
    <property type="project" value="InterPro"/>
</dbReference>
<dbReference type="PANTHER" id="PTHR10587:SF137">
    <property type="entry name" value="4-DEOXY-4-FORMAMIDO-L-ARABINOSE-PHOSPHOUNDECAPRENOL DEFORMYLASE ARND-RELATED"/>
    <property type="match status" value="1"/>
</dbReference>
<dbReference type="PANTHER" id="PTHR10587">
    <property type="entry name" value="GLYCOSYL TRANSFERASE-RELATED"/>
    <property type="match status" value="1"/>
</dbReference>
<dbReference type="AlphaFoldDB" id="A0A0D8FX76"/>
<dbReference type="GeneID" id="78372583"/>
<dbReference type="eggNOG" id="COG0726">
    <property type="taxonomic scope" value="Bacteria"/>
</dbReference>
<organism evidence="2 3">
    <name type="scientific">Ferrimicrobium acidiphilum DSM 19497</name>
    <dbReference type="NCBI Taxonomy" id="1121877"/>
    <lineage>
        <taxon>Bacteria</taxon>
        <taxon>Bacillati</taxon>
        <taxon>Actinomycetota</taxon>
        <taxon>Acidimicrobiia</taxon>
        <taxon>Acidimicrobiales</taxon>
        <taxon>Acidimicrobiaceae</taxon>
        <taxon>Ferrimicrobium</taxon>
    </lineage>
</organism>
<evidence type="ECO:0000313" key="2">
    <source>
        <dbReference type="EMBL" id="KJE76872.1"/>
    </source>
</evidence>
<evidence type="ECO:0000313" key="3">
    <source>
        <dbReference type="Proteomes" id="UP000032336"/>
    </source>
</evidence>
<dbReference type="InterPro" id="IPR050248">
    <property type="entry name" value="Polysacc_deacetylase_ArnD"/>
</dbReference>
<dbReference type="EC" id="3.5.1.104" evidence="2"/>
<proteinExistence type="predicted"/>
<dbReference type="InterPro" id="IPR011330">
    <property type="entry name" value="Glyco_hydro/deAcase_b/a-brl"/>
</dbReference>
<dbReference type="InterPro" id="IPR002509">
    <property type="entry name" value="NODB_dom"/>
</dbReference>
<dbReference type="STRING" id="1121877.FEAC_13740"/>